<evidence type="ECO:0000313" key="2">
    <source>
        <dbReference type="EMBL" id="NSX56898.1"/>
    </source>
</evidence>
<protein>
    <submittedName>
        <fullName evidence="2">Uncharacterized protein</fullName>
    </submittedName>
</protein>
<feature type="region of interest" description="Disordered" evidence="1">
    <location>
        <begin position="1"/>
        <end position="24"/>
    </location>
</feature>
<keyword evidence="3" id="KW-1185">Reference proteome</keyword>
<sequence>MAETEQNEQVKEDNVTADVESTDPDYVAWREAQIRKAQETYRQNPDQTIPLQTVMAQFGLEH</sequence>
<name>A0ABX2IVG3_9RHOB</name>
<dbReference type="RefSeq" id="WP_174140050.1">
    <property type="nucleotide sequence ID" value="NZ_JABUFE010000023.1"/>
</dbReference>
<accession>A0ABX2IVG3</accession>
<dbReference type="Proteomes" id="UP000777935">
    <property type="component" value="Unassembled WGS sequence"/>
</dbReference>
<comment type="caution">
    <text evidence="2">The sequence shown here is derived from an EMBL/GenBank/DDBJ whole genome shotgun (WGS) entry which is preliminary data.</text>
</comment>
<reference evidence="2 3" key="1">
    <citation type="submission" date="2020-06" db="EMBL/GenBank/DDBJ databases">
        <title>Sulfitobacter algicola sp. nov., isolated from green algae.</title>
        <authorList>
            <person name="Wang C."/>
        </authorList>
    </citation>
    <scope>NUCLEOTIDE SEQUENCE [LARGE SCALE GENOMIC DNA]</scope>
    <source>
        <strain evidence="2 3">1151</strain>
    </source>
</reference>
<organism evidence="2 3">
    <name type="scientific">Parasulfitobacter algicola</name>
    <dbReference type="NCBI Taxonomy" id="2614809"/>
    <lineage>
        <taxon>Bacteria</taxon>
        <taxon>Pseudomonadati</taxon>
        <taxon>Pseudomonadota</taxon>
        <taxon>Alphaproteobacteria</taxon>
        <taxon>Rhodobacterales</taxon>
        <taxon>Roseobacteraceae</taxon>
        <taxon>Parasulfitobacter</taxon>
    </lineage>
</organism>
<evidence type="ECO:0000256" key="1">
    <source>
        <dbReference type="SAM" id="MobiDB-lite"/>
    </source>
</evidence>
<evidence type="ECO:0000313" key="3">
    <source>
        <dbReference type="Proteomes" id="UP000777935"/>
    </source>
</evidence>
<proteinExistence type="predicted"/>
<dbReference type="EMBL" id="JABUFE010000023">
    <property type="protein sequence ID" value="NSX56898.1"/>
    <property type="molecule type" value="Genomic_DNA"/>
</dbReference>
<gene>
    <name evidence="2" type="ORF">HRQ87_19135</name>
</gene>